<evidence type="ECO:0000256" key="1">
    <source>
        <dbReference type="ARBA" id="ARBA00023125"/>
    </source>
</evidence>
<dbReference type="Gene3D" id="1.10.10.10">
    <property type="entry name" value="Winged helix-like DNA-binding domain superfamily/Winged helix DNA-binding domain"/>
    <property type="match status" value="1"/>
</dbReference>
<evidence type="ECO:0000259" key="2">
    <source>
        <dbReference type="SMART" id="SM00421"/>
    </source>
</evidence>
<dbReference type="Pfam" id="PF08448">
    <property type="entry name" value="PAS_4"/>
    <property type="match status" value="1"/>
</dbReference>
<dbReference type="EMBL" id="CP165628">
    <property type="protein sequence ID" value="XDU74651.1"/>
    <property type="molecule type" value="Genomic_DNA"/>
</dbReference>
<dbReference type="InterPro" id="IPR035965">
    <property type="entry name" value="PAS-like_dom_sf"/>
</dbReference>
<dbReference type="Pfam" id="PF00196">
    <property type="entry name" value="GerE"/>
    <property type="match status" value="1"/>
</dbReference>
<dbReference type="Gene3D" id="3.30.450.20">
    <property type="entry name" value="PAS domain"/>
    <property type="match status" value="1"/>
</dbReference>
<accession>A0AB39VYA3</accession>
<dbReference type="SUPFAM" id="SSF55785">
    <property type="entry name" value="PYP-like sensor domain (PAS domain)"/>
    <property type="match status" value="1"/>
</dbReference>
<protein>
    <submittedName>
        <fullName evidence="3">PAS domain-containing protein</fullName>
    </submittedName>
</protein>
<dbReference type="GO" id="GO:0003677">
    <property type="term" value="F:DNA binding"/>
    <property type="evidence" value="ECO:0007669"/>
    <property type="project" value="UniProtKB-KW"/>
</dbReference>
<organism evidence="3">
    <name type="scientific">Rouxiella sp. WC2420</name>
    <dbReference type="NCBI Taxonomy" id="3234145"/>
    <lineage>
        <taxon>Bacteria</taxon>
        <taxon>Pseudomonadati</taxon>
        <taxon>Pseudomonadota</taxon>
        <taxon>Gammaproteobacteria</taxon>
        <taxon>Enterobacterales</taxon>
        <taxon>Yersiniaceae</taxon>
        <taxon>Rouxiella</taxon>
    </lineage>
</organism>
<dbReference type="InterPro" id="IPR013656">
    <property type="entry name" value="PAS_4"/>
</dbReference>
<dbReference type="InterPro" id="IPR000792">
    <property type="entry name" value="Tscrpt_reg_LuxR_C"/>
</dbReference>
<proteinExistence type="predicted"/>
<keyword evidence="1" id="KW-0238">DNA-binding</keyword>
<dbReference type="SMART" id="SM00421">
    <property type="entry name" value="HTH_LUXR"/>
    <property type="match status" value="1"/>
</dbReference>
<feature type="domain" description="HTH luxR-type" evidence="2">
    <location>
        <begin position="148"/>
        <end position="205"/>
    </location>
</feature>
<dbReference type="SUPFAM" id="SSF46894">
    <property type="entry name" value="C-terminal effector domain of the bipartite response regulators"/>
    <property type="match status" value="1"/>
</dbReference>
<gene>
    <name evidence="3" type="ORF">AB3G37_11460</name>
</gene>
<name>A0AB39VYA3_9GAMM</name>
<dbReference type="InterPro" id="IPR036388">
    <property type="entry name" value="WH-like_DNA-bd_sf"/>
</dbReference>
<dbReference type="AlphaFoldDB" id="A0AB39VYA3"/>
<dbReference type="InterPro" id="IPR016032">
    <property type="entry name" value="Sig_transdc_resp-reg_C-effctor"/>
</dbReference>
<sequence length="236" mass="27268">MDTNSIILPKMLTHTLNQLPTPFWIRDKSTRYIYANMAMAKLAGLKSPDSIIGRLDNEIPAALFENDDIAKLWQQQVHHVINTQEKFTLLEVHPESVDYPYITKKTPFYNEDNECVGMAVSARYLEVFSPNDFIRGKLPGSLLLSKPDDFFTEKECEIIFFKLQGMSSKDIGNVLHLSPRTIENRLSIMYIRAGVNHLDDFRDFCEKRNLHRYLPSKLLSSKRIGYEGDFDEGIME</sequence>
<reference evidence="3" key="1">
    <citation type="submission" date="2024-07" db="EMBL/GenBank/DDBJ databases">
        <authorList>
            <person name="Biller S.J."/>
        </authorList>
    </citation>
    <scope>NUCLEOTIDE SEQUENCE</scope>
    <source>
        <strain evidence="3">WC2420</strain>
    </source>
</reference>
<evidence type="ECO:0000313" key="3">
    <source>
        <dbReference type="EMBL" id="XDU74651.1"/>
    </source>
</evidence>
<dbReference type="GO" id="GO:0006355">
    <property type="term" value="P:regulation of DNA-templated transcription"/>
    <property type="evidence" value="ECO:0007669"/>
    <property type="project" value="InterPro"/>
</dbReference>
<dbReference type="RefSeq" id="WP_369790770.1">
    <property type="nucleotide sequence ID" value="NZ_CP165628.1"/>
</dbReference>